<feature type="region of interest" description="Disordered" evidence="1">
    <location>
        <begin position="99"/>
        <end position="118"/>
    </location>
</feature>
<protein>
    <recommendedName>
        <fullName evidence="2">SGNH hydrolase-type esterase domain-containing protein</fullName>
    </recommendedName>
</protein>
<evidence type="ECO:0000259" key="2">
    <source>
        <dbReference type="Pfam" id="PF13472"/>
    </source>
</evidence>
<dbReference type="Gene3D" id="3.40.50.12690">
    <property type="match status" value="1"/>
</dbReference>
<evidence type="ECO:0000256" key="1">
    <source>
        <dbReference type="SAM" id="MobiDB-lite"/>
    </source>
</evidence>
<dbReference type="Pfam" id="PF13472">
    <property type="entry name" value="Lipase_GDSL_2"/>
    <property type="match status" value="1"/>
</dbReference>
<dbReference type="SUPFAM" id="SSF52266">
    <property type="entry name" value="SGNH hydrolase"/>
    <property type="match status" value="1"/>
</dbReference>
<evidence type="ECO:0000313" key="3">
    <source>
        <dbReference type="Ensembl" id="ENSPKIP00000030726.1"/>
    </source>
</evidence>
<dbReference type="Gene3D" id="3.40.50.12700">
    <property type="match status" value="1"/>
</dbReference>
<dbReference type="GeneTree" id="ENSGT01150000287390"/>
<dbReference type="Proteomes" id="UP000261540">
    <property type="component" value="Unplaced"/>
</dbReference>
<proteinExistence type="predicted"/>
<dbReference type="InterPro" id="IPR013830">
    <property type="entry name" value="SGNH_hydro"/>
</dbReference>
<keyword evidence="4" id="KW-1185">Reference proteome</keyword>
<dbReference type="Ensembl" id="ENSPKIT00000011553.1">
    <property type="protein sequence ID" value="ENSPKIP00000030726.1"/>
    <property type="gene ID" value="ENSPKIG00000011482.1"/>
</dbReference>
<evidence type="ECO:0000313" key="4">
    <source>
        <dbReference type="Proteomes" id="UP000261540"/>
    </source>
</evidence>
<dbReference type="AlphaFoldDB" id="A0A3B3SL27"/>
<accession>A0A3B3SL27</accession>
<name>A0A3B3SL27_9TELE</name>
<reference evidence="3" key="1">
    <citation type="submission" date="2025-08" db="UniProtKB">
        <authorList>
            <consortium name="Ensembl"/>
        </authorList>
    </citation>
    <scope>IDENTIFICATION</scope>
</reference>
<organism evidence="3 4">
    <name type="scientific">Paramormyrops kingsleyae</name>
    <dbReference type="NCBI Taxonomy" id="1676925"/>
    <lineage>
        <taxon>Eukaryota</taxon>
        <taxon>Metazoa</taxon>
        <taxon>Chordata</taxon>
        <taxon>Craniata</taxon>
        <taxon>Vertebrata</taxon>
        <taxon>Euteleostomi</taxon>
        <taxon>Actinopterygii</taxon>
        <taxon>Neopterygii</taxon>
        <taxon>Teleostei</taxon>
        <taxon>Osteoglossocephala</taxon>
        <taxon>Osteoglossomorpha</taxon>
        <taxon>Osteoglossiformes</taxon>
        <taxon>Mormyridae</taxon>
        <taxon>Paramormyrops</taxon>
    </lineage>
</organism>
<feature type="domain" description="SGNH hydrolase-type esterase" evidence="2">
    <location>
        <begin position="151"/>
        <end position="273"/>
    </location>
</feature>
<sequence length="289" mass="32319">MGIATYLKLVDSLMVQVHDLDEQLALIQQINELKQRVNMPFREFVCTSQAGRGENDEQVGQESWVNVGCRRRKGHTQFTEVASPEVMVSNRFQVLPALEPEETGEAGGPLGTKEPPTPRRREVVVVGDSSIRGVDRYVCTHDRGSRTVSCLPGAQVGDLPNRVDRLLAPAGVDPVVVVHVGTNDIGKGRRAVLQDKFIDVADKLRSRTSTVVFSGILPVPRASQAKLSEIRGLNPWLKWWCRKEGFRFMGHWKTFWNRRDLFKPDGLHLNHRGTSVSTCQNNTISHSCC</sequence>
<reference evidence="3" key="2">
    <citation type="submission" date="2025-09" db="UniProtKB">
        <authorList>
            <consortium name="Ensembl"/>
        </authorList>
    </citation>
    <scope>IDENTIFICATION</scope>
</reference>